<comment type="caution">
    <text evidence="3">The sequence shown here is derived from an EMBL/GenBank/DDBJ whole genome shotgun (WGS) entry which is preliminary data.</text>
</comment>
<accession>A0ABU0ISE4</accession>
<feature type="transmembrane region" description="Helical" evidence="2">
    <location>
        <begin position="397"/>
        <end position="415"/>
    </location>
</feature>
<proteinExistence type="predicted"/>
<evidence type="ECO:0000256" key="2">
    <source>
        <dbReference type="SAM" id="Phobius"/>
    </source>
</evidence>
<feature type="transmembrane region" description="Helical" evidence="2">
    <location>
        <begin position="81"/>
        <end position="101"/>
    </location>
</feature>
<feature type="transmembrane region" description="Helical" evidence="2">
    <location>
        <begin position="262"/>
        <end position="280"/>
    </location>
</feature>
<feature type="transmembrane region" description="Helical" evidence="2">
    <location>
        <begin position="156"/>
        <end position="176"/>
    </location>
</feature>
<dbReference type="RefSeq" id="WP_307348936.1">
    <property type="nucleotide sequence ID" value="NZ_JAUSVS010000003.1"/>
</dbReference>
<feature type="transmembrane region" description="Helical" evidence="2">
    <location>
        <begin position="17"/>
        <end position="38"/>
    </location>
</feature>
<keyword evidence="1" id="KW-0620">Polyamine biosynthesis</keyword>
<dbReference type="PANTHER" id="PTHR43317">
    <property type="entry name" value="THERMOSPERMINE SYNTHASE ACAULIS5"/>
    <property type="match status" value="1"/>
</dbReference>
<feature type="transmembrane region" description="Helical" evidence="2">
    <location>
        <begin position="315"/>
        <end position="334"/>
    </location>
</feature>
<keyword evidence="2" id="KW-0812">Transmembrane</keyword>
<organism evidence="3 4">
    <name type="scientific">Caulobacter ginsengisoli</name>
    <dbReference type="NCBI Taxonomy" id="400775"/>
    <lineage>
        <taxon>Bacteria</taxon>
        <taxon>Pseudomonadati</taxon>
        <taxon>Pseudomonadota</taxon>
        <taxon>Alphaproteobacteria</taxon>
        <taxon>Caulobacterales</taxon>
        <taxon>Caulobacteraceae</taxon>
        <taxon>Caulobacter</taxon>
    </lineage>
</organism>
<feature type="transmembrane region" description="Helical" evidence="2">
    <location>
        <begin position="230"/>
        <end position="250"/>
    </location>
</feature>
<evidence type="ECO:0000256" key="1">
    <source>
        <dbReference type="ARBA" id="ARBA00023115"/>
    </source>
</evidence>
<keyword evidence="4" id="KW-1185">Reference proteome</keyword>
<keyword evidence="2" id="KW-0472">Membrane</keyword>
<reference evidence="3 4" key="1">
    <citation type="submission" date="2023-07" db="EMBL/GenBank/DDBJ databases">
        <title>Genomic Encyclopedia of Type Strains, Phase IV (KMG-IV): sequencing the most valuable type-strain genomes for metagenomic binning, comparative biology and taxonomic classification.</title>
        <authorList>
            <person name="Goeker M."/>
        </authorList>
    </citation>
    <scope>NUCLEOTIDE SEQUENCE [LARGE SCALE GENOMIC DNA]</scope>
    <source>
        <strain evidence="3 4">DSM 18695</strain>
    </source>
</reference>
<feature type="transmembrane region" description="Helical" evidence="2">
    <location>
        <begin position="292"/>
        <end position="309"/>
    </location>
</feature>
<sequence>MTTADSLPAAPRLPPSWLFVLAVFSGAAMVFLVEPMVAKLVLPMLGGSPAVWNTSLAFFQAALLAGYGYAHLLQKLKSVRLQALIHLAVLVLAALALPLRVTGALGEPSSHHPALWLLGVLTVSLGAPFAALSATAPLVQSWHARVFRQDGAPEPWALYAASNFGSLLALLAYPILVEPLLGVTEQRLGWSLAYGGFVLLMAVVAFNVRRAAPIPAATEPEPPRVAPVPWLTRLIWIGLAAIPSSLMLGVTAHLTTDVASAPFIWVIPLGLYLITFIIAFQTRPAISPSLALTLQGAALGLCLAIFHASQIEVLLAAHLTCFFLTALICHQALVARRPDTAHLTEFYLCLSIGGVVGGAFNAFLAPAIFNTVLEYPLVLILSCLARPFGAGPLSKGQWGWIALALASAAGAILAVGHIQEITLIRALLAGAAVGAFMLRDRALVFLALIVVLAFASHKVDDRTDVIRTDRSFFGVVRESRTTVPALGGEVRMMAHGTTLHGAQAQDPKYRCRPLVYYAPETPIGQVFIAERLRKPAMALGAVGLGTGSVAAYTRPGDVLTFFEIDPLVIKLASDRRVFSYTTDCAGGQVGYVLGDARLTLAKQAPPGGFDILLIDAFSSDAVPAHLLTVEAMKGYLSYLKPDGLLILHLTNRNLDLRSPAMAVAAAAGGYSLLQKHEEPAGSPSMWESSEYALLVARSPQALARYRADPRWTAGDPTRARAWTDDYSNLISAFYRRLRERMDEKSPSR</sequence>
<protein>
    <recommendedName>
        <fullName evidence="5">Spermidine synthase</fullName>
    </recommendedName>
</protein>
<feature type="transmembrane region" description="Helical" evidence="2">
    <location>
        <begin position="113"/>
        <end position="135"/>
    </location>
</feature>
<dbReference type="EMBL" id="JAUSVS010000003">
    <property type="protein sequence ID" value="MDQ0464340.1"/>
    <property type="molecule type" value="Genomic_DNA"/>
</dbReference>
<dbReference type="InterPro" id="IPR029063">
    <property type="entry name" value="SAM-dependent_MTases_sf"/>
</dbReference>
<evidence type="ECO:0000313" key="3">
    <source>
        <dbReference type="EMBL" id="MDQ0464340.1"/>
    </source>
</evidence>
<name>A0ABU0ISE4_9CAUL</name>
<dbReference type="PANTHER" id="PTHR43317:SF1">
    <property type="entry name" value="THERMOSPERMINE SYNTHASE ACAULIS5"/>
    <property type="match status" value="1"/>
</dbReference>
<evidence type="ECO:0000313" key="4">
    <source>
        <dbReference type="Proteomes" id="UP001228905"/>
    </source>
</evidence>
<keyword evidence="2" id="KW-1133">Transmembrane helix</keyword>
<gene>
    <name evidence="3" type="ORF">QO010_002121</name>
</gene>
<evidence type="ECO:0008006" key="5">
    <source>
        <dbReference type="Google" id="ProtNLM"/>
    </source>
</evidence>
<dbReference type="SUPFAM" id="SSF53335">
    <property type="entry name" value="S-adenosyl-L-methionine-dependent methyltransferases"/>
    <property type="match status" value="1"/>
</dbReference>
<feature type="transmembrane region" description="Helical" evidence="2">
    <location>
        <begin position="427"/>
        <end position="455"/>
    </location>
</feature>
<feature type="transmembrane region" description="Helical" evidence="2">
    <location>
        <begin position="346"/>
        <end position="369"/>
    </location>
</feature>
<dbReference type="Proteomes" id="UP001228905">
    <property type="component" value="Unassembled WGS sequence"/>
</dbReference>
<dbReference type="NCBIfam" id="NF037959">
    <property type="entry name" value="MFS_SpdSyn"/>
    <property type="match status" value="1"/>
</dbReference>
<feature type="transmembrane region" description="Helical" evidence="2">
    <location>
        <begin position="188"/>
        <end position="209"/>
    </location>
</feature>
<feature type="transmembrane region" description="Helical" evidence="2">
    <location>
        <begin position="50"/>
        <end position="69"/>
    </location>
</feature>
<dbReference type="Gene3D" id="3.40.50.150">
    <property type="entry name" value="Vaccinia Virus protein VP39"/>
    <property type="match status" value="1"/>
</dbReference>